<organism evidence="3 4">
    <name type="scientific">Aspergillus puulaauensis</name>
    <dbReference type="NCBI Taxonomy" id="1220207"/>
    <lineage>
        <taxon>Eukaryota</taxon>
        <taxon>Fungi</taxon>
        <taxon>Dikarya</taxon>
        <taxon>Ascomycota</taxon>
        <taxon>Pezizomycotina</taxon>
        <taxon>Eurotiomycetes</taxon>
        <taxon>Eurotiomycetidae</taxon>
        <taxon>Eurotiales</taxon>
        <taxon>Aspergillaceae</taxon>
        <taxon>Aspergillus</taxon>
    </lineage>
</organism>
<dbReference type="KEGG" id="apuu:APUU_60610A"/>
<feature type="transmembrane region" description="Helical" evidence="2">
    <location>
        <begin position="262"/>
        <end position="283"/>
    </location>
</feature>
<dbReference type="GeneID" id="64977567"/>
<keyword evidence="2" id="KW-0812">Transmembrane</keyword>
<evidence type="ECO:0000256" key="1">
    <source>
        <dbReference type="SAM" id="MobiDB-lite"/>
    </source>
</evidence>
<evidence type="ECO:0000256" key="2">
    <source>
        <dbReference type="SAM" id="Phobius"/>
    </source>
</evidence>
<feature type="compositionally biased region" description="Polar residues" evidence="1">
    <location>
        <begin position="10"/>
        <end position="25"/>
    </location>
</feature>
<evidence type="ECO:0000313" key="3">
    <source>
        <dbReference type="EMBL" id="BCS27562.1"/>
    </source>
</evidence>
<gene>
    <name evidence="3" type="ORF">APUU_60610A</name>
</gene>
<feature type="region of interest" description="Disordered" evidence="1">
    <location>
        <begin position="1"/>
        <end position="25"/>
    </location>
</feature>
<name>A0A7R7XTQ7_9EURO</name>
<keyword evidence="2" id="KW-0472">Membrane</keyword>
<feature type="transmembrane region" description="Helical" evidence="2">
    <location>
        <begin position="340"/>
        <end position="362"/>
    </location>
</feature>
<protein>
    <submittedName>
        <fullName evidence="3">Uncharacterized protein</fullName>
    </submittedName>
</protein>
<keyword evidence="4" id="KW-1185">Reference proteome</keyword>
<dbReference type="EMBL" id="AP024448">
    <property type="protein sequence ID" value="BCS27562.1"/>
    <property type="molecule type" value="Genomic_DNA"/>
</dbReference>
<keyword evidence="2" id="KW-1133">Transmembrane helix</keyword>
<proteinExistence type="predicted"/>
<accession>A0A7R7XTQ7</accession>
<reference evidence="3" key="2">
    <citation type="submission" date="2021-02" db="EMBL/GenBank/DDBJ databases">
        <title>Aspergillus puulaauensis MK2 genome sequence.</title>
        <authorList>
            <person name="Futagami T."/>
            <person name="Mori K."/>
            <person name="Kadooka C."/>
            <person name="Tanaka T."/>
        </authorList>
    </citation>
    <scope>NUCLEOTIDE SEQUENCE</scope>
    <source>
        <strain evidence="3">MK2</strain>
    </source>
</reference>
<dbReference type="OrthoDB" id="5381783at2759"/>
<feature type="transmembrane region" description="Helical" evidence="2">
    <location>
        <begin position="235"/>
        <end position="256"/>
    </location>
</feature>
<dbReference type="RefSeq" id="XP_041559756.1">
    <property type="nucleotide sequence ID" value="XM_041693869.1"/>
</dbReference>
<sequence length="554" mass="61525">MIPAGLAERQQITNQQTNSAARDSFSSNCNCTPRLSAMRRSPTIEPWLRTVAISLSASIAEAKYPFSSDGPKATLKNDTSVSFDPLGVAAVLGNPRADASAAKLYVQFDKDTFHWPHMSMIGGTLPAMQMLVEYVTSGLPSKSLSAPIKMCAKYITMIPVRSDFVFRELPLDFSNVWLNSLISFRSGDINPGNDFMVVHIDQVARTPREVSDMARDKRLRLSLDPGLGRWMFARLTLYLLILANGGMILAAMLIGILAADVWAFTLFFLYGSHWIASALITFLPMVRVSTPAIDQEETPRYAAYERPEGGTVIFKGAKKNMEAWARTTWKFEPTLVQSTLHWVFMVTGALAAFSSIACMVNMHGYMQLAFLAVLVYATIAEIVATKISRWLQTKAKGDVPYALLTNKEKRTESIIYATLAITPVCRLEGFDWITMGLLPNMPAFSEMQPALARINAYQKEAEKEERSVPRSDGERDAIRAQMEVYYADYMTAACEAAEKGKEDEEAKKAARKGTEGLAGRLVEQMRGAVEEWIAHMDEDEVRKTATPQSEALVK</sequence>
<dbReference type="AlphaFoldDB" id="A0A7R7XTQ7"/>
<feature type="transmembrane region" description="Helical" evidence="2">
    <location>
        <begin position="368"/>
        <end position="387"/>
    </location>
</feature>
<dbReference type="Proteomes" id="UP000654913">
    <property type="component" value="Chromosome 6"/>
</dbReference>
<reference evidence="3" key="1">
    <citation type="submission" date="2021-01" db="EMBL/GenBank/DDBJ databases">
        <authorList>
            <consortium name="Aspergillus puulaauensis MK2 genome sequencing consortium"/>
            <person name="Kazuki M."/>
            <person name="Futagami T."/>
        </authorList>
    </citation>
    <scope>NUCLEOTIDE SEQUENCE</scope>
    <source>
        <strain evidence="3">MK2</strain>
    </source>
</reference>
<evidence type="ECO:0000313" key="4">
    <source>
        <dbReference type="Proteomes" id="UP000654913"/>
    </source>
</evidence>